<dbReference type="GO" id="GO:0043709">
    <property type="term" value="P:cell adhesion involved in single-species biofilm formation"/>
    <property type="evidence" value="ECO:0007669"/>
    <property type="project" value="TreeGrafter"/>
</dbReference>
<reference evidence="5 6" key="1">
    <citation type="journal article" date="2017" name="Genome Announc.">
        <title>Complete Genome Sequence of Burkholderia stabilis FERMP-21014.</title>
        <authorList>
            <person name="Konishi K."/>
            <person name="Kumagai T."/>
            <person name="Sakasegawa S."/>
            <person name="Tamura T."/>
        </authorList>
    </citation>
    <scope>NUCLEOTIDE SEQUENCE [LARGE SCALE GENOMIC DNA]</scope>
    <source>
        <strain evidence="5 6">FERMP-21014</strain>
    </source>
</reference>
<name>A0A1Y1BSH8_9BURK</name>
<comment type="similarity">
    <text evidence="2">Belongs to the fimbrial protein family.</text>
</comment>
<organism evidence="5 6">
    <name type="scientific">Burkholderia stabilis</name>
    <dbReference type="NCBI Taxonomy" id="95485"/>
    <lineage>
        <taxon>Bacteria</taxon>
        <taxon>Pseudomonadati</taxon>
        <taxon>Pseudomonadota</taxon>
        <taxon>Betaproteobacteria</taxon>
        <taxon>Burkholderiales</taxon>
        <taxon>Burkholderiaceae</taxon>
        <taxon>Burkholderia</taxon>
        <taxon>Burkholderia cepacia complex</taxon>
    </lineage>
</organism>
<dbReference type="InterPro" id="IPR000259">
    <property type="entry name" value="Adhesion_dom_fimbrial"/>
</dbReference>
<dbReference type="InterPro" id="IPR036937">
    <property type="entry name" value="Adhesion_dom_fimbrial_sf"/>
</dbReference>
<feature type="domain" description="Fimbrial-type adhesion" evidence="4">
    <location>
        <begin position="221"/>
        <end position="373"/>
    </location>
</feature>
<evidence type="ECO:0000256" key="3">
    <source>
        <dbReference type="ARBA" id="ARBA00023263"/>
    </source>
</evidence>
<dbReference type="Gene3D" id="2.60.40.1090">
    <property type="entry name" value="Fimbrial-type adhesion domain"/>
    <property type="match status" value="1"/>
</dbReference>
<evidence type="ECO:0000259" key="4">
    <source>
        <dbReference type="Pfam" id="PF00419"/>
    </source>
</evidence>
<dbReference type="InterPro" id="IPR050263">
    <property type="entry name" value="Bact_Fimbrial_Adh_Pro"/>
</dbReference>
<evidence type="ECO:0000256" key="1">
    <source>
        <dbReference type="ARBA" id="ARBA00004561"/>
    </source>
</evidence>
<evidence type="ECO:0000256" key="2">
    <source>
        <dbReference type="ARBA" id="ARBA00006671"/>
    </source>
</evidence>
<gene>
    <name evidence="5" type="ORF">BSFP_058600</name>
</gene>
<sequence length="373" mass="38648">MKWMNTARNANPRGGTLRTSNRSAIRRTMQCLALCTIAFSEFAFSACELSSYGLGLGPRLPGTVSVTQDEIPLGRQFPNSTSASDWVASVAGYTWSCQYDEYVITPVAKAIPNVTYKTSNGKSAAVFETGIPGIGFVVEVADSGGGAPPMAPLVDGELSIPLGYTREKGSITAKVTLVSAGPLATGSYTSKSPTLFNYRLKYRGAFLPGSSPSSRMYSTSTQVTARACKVISGATNSVTLPTLVAASLKATGDVASARSAPFSVGLNCDANVSVHATLTDATNPANTGSALSLAPNSTAVGVGIQILKKGESTPLGFGPDSSAKGNTNQWMVGKSSAANTKISVPFEARYVKVAETIKPGSVSALSTITFSYQ</sequence>
<dbReference type="Gene3D" id="2.60.40.3310">
    <property type="match status" value="1"/>
</dbReference>
<dbReference type="Pfam" id="PF00419">
    <property type="entry name" value="Fimbrial"/>
    <property type="match status" value="1"/>
</dbReference>
<dbReference type="RefSeq" id="WP_096475315.1">
    <property type="nucleotide sequence ID" value="NZ_AP018112.1"/>
</dbReference>
<dbReference type="InterPro" id="IPR008966">
    <property type="entry name" value="Adhesion_dom_sf"/>
</dbReference>
<protein>
    <submittedName>
        <fullName evidence="5">Fimbrial protein</fullName>
    </submittedName>
</protein>
<dbReference type="Proteomes" id="UP000218432">
    <property type="component" value="Chromosome 2"/>
</dbReference>
<keyword evidence="3" id="KW-0281">Fimbrium</keyword>
<dbReference type="EMBL" id="AP018112">
    <property type="protein sequence ID" value="BAX62992.1"/>
    <property type="molecule type" value="Genomic_DNA"/>
</dbReference>
<dbReference type="GO" id="GO:0009289">
    <property type="term" value="C:pilus"/>
    <property type="evidence" value="ECO:0007669"/>
    <property type="project" value="UniProtKB-SubCell"/>
</dbReference>
<evidence type="ECO:0000313" key="6">
    <source>
        <dbReference type="Proteomes" id="UP000218432"/>
    </source>
</evidence>
<evidence type="ECO:0000313" key="5">
    <source>
        <dbReference type="EMBL" id="BAX62992.1"/>
    </source>
</evidence>
<dbReference type="AlphaFoldDB" id="A0A1Y1BSH8"/>
<proteinExistence type="inferred from homology"/>
<dbReference type="PANTHER" id="PTHR33420:SF14">
    <property type="entry name" value="TYPE 1 FIMBRIN D-MANNOSE SPECIFIC ADHESIN"/>
    <property type="match status" value="1"/>
</dbReference>
<accession>A0A1Y1BSH8</accession>
<dbReference type="SUPFAM" id="SSF49401">
    <property type="entry name" value="Bacterial adhesins"/>
    <property type="match status" value="1"/>
</dbReference>
<comment type="subcellular location">
    <subcellularLocation>
        <location evidence="1">Fimbrium</location>
    </subcellularLocation>
</comment>
<dbReference type="PANTHER" id="PTHR33420">
    <property type="entry name" value="FIMBRIAL SUBUNIT ELFA-RELATED"/>
    <property type="match status" value="1"/>
</dbReference>